<evidence type="ECO:0000256" key="3">
    <source>
        <dbReference type="PROSITE-ProRule" id="PRU00221"/>
    </source>
</evidence>
<evidence type="ECO:0000256" key="2">
    <source>
        <dbReference type="ARBA" id="ARBA00022737"/>
    </source>
</evidence>
<dbReference type="InterPro" id="IPR001680">
    <property type="entry name" value="WD40_rpt"/>
</dbReference>
<gene>
    <name evidence="5" type="ORF">Cvel_477</name>
</gene>
<evidence type="ECO:0000256" key="1">
    <source>
        <dbReference type="ARBA" id="ARBA00022574"/>
    </source>
</evidence>
<dbReference type="SUPFAM" id="SSF50978">
    <property type="entry name" value="WD40 repeat-like"/>
    <property type="match status" value="1"/>
</dbReference>
<dbReference type="PROSITE" id="PS50082">
    <property type="entry name" value="WD_REPEATS_2"/>
    <property type="match status" value="1"/>
</dbReference>
<dbReference type="InterPro" id="IPR036322">
    <property type="entry name" value="WD40_repeat_dom_sf"/>
</dbReference>
<name>A0A0G4FV78_9ALVE</name>
<sequence>MSTPVKRELVQPSGNRQRLQLGRQVLLILPPKAPPRTTAEAPEAELELEWVYGYNGRLPKNMHWIPRTGEFLYYTAALGVVMSFDGNSPGAPATQRYFTGHTNEVTCLAYSPEKDLVASGQRDPKGAAKPPVLLWKPGKDTIRFTISHFEYHEKEVAAVCFSSSGDLIFSMGKDDQSMLAVWQTPQWQKPQGLMAFANAQPERRTLPMAQISAGKTPALYMYPVLLENGDPGFVSLNGVSASMREGGWNSIKFWSVRRQATASAASSSSNPSGSKGASGGGGARLKGDNRPAVSAAIRSNVGISLESKQATFGKFPPPRRLLCVATEGDLTLGGSFSGLLYCFQGNMCKGAITLSHSVNGSPKGTTPTPVGLAREPSNLKLSSISAPLPDSPDALGCFFLLGTMTAKLFLIRVKIYWFLPAVTRTWESLLCLKWSHCGRFLAVGCADLNIYLLELVGVWADPNYDRTDINALCSSCRQDRTAPVAPEDLVALGDDMGHVKLLNFPCPSPDTQAKVYKGHASHVQGISFDYKGERVYSGGGRDRCVMAWRLLRKDALPTEEDKFAHLMNAYKEMGGKGQR</sequence>
<dbReference type="VEuPathDB" id="CryptoDB:Cvel_477"/>
<protein>
    <submittedName>
        <fullName evidence="5">Uncharacterized protein</fullName>
    </submittedName>
</protein>
<dbReference type="GO" id="GO:0000226">
    <property type="term" value="P:microtubule cytoskeleton organization"/>
    <property type="evidence" value="ECO:0007669"/>
    <property type="project" value="TreeGrafter"/>
</dbReference>
<dbReference type="InterPro" id="IPR015943">
    <property type="entry name" value="WD40/YVTN_repeat-like_dom_sf"/>
</dbReference>
<feature type="region of interest" description="Disordered" evidence="4">
    <location>
        <begin position="264"/>
        <end position="289"/>
    </location>
</feature>
<evidence type="ECO:0000313" key="5">
    <source>
        <dbReference type="EMBL" id="CEM18956.1"/>
    </source>
</evidence>
<dbReference type="PANTHER" id="PTHR13720">
    <property type="entry name" value="WD-40 REPEAT PROTEIN"/>
    <property type="match status" value="1"/>
</dbReference>
<feature type="repeat" description="WD" evidence="3">
    <location>
        <begin position="98"/>
        <end position="123"/>
    </location>
</feature>
<keyword evidence="2" id="KW-0677">Repeat</keyword>
<dbReference type="GO" id="GO:0008017">
    <property type="term" value="F:microtubule binding"/>
    <property type="evidence" value="ECO:0007669"/>
    <property type="project" value="TreeGrafter"/>
</dbReference>
<dbReference type="Pfam" id="PF03451">
    <property type="entry name" value="HELP"/>
    <property type="match status" value="1"/>
</dbReference>
<dbReference type="Pfam" id="PF00400">
    <property type="entry name" value="WD40"/>
    <property type="match status" value="2"/>
</dbReference>
<reference evidence="5" key="1">
    <citation type="submission" date="2014-11" db="EMBL/GenBank/DDBJ databases">
        <authorList>
            <person name="Otto D Thomas"/>
            <person name="Naeem Raeece"/>
        </authorList>
    </citation>
    <scope>NUCLEOTIDE SEQUENCE</scope>
</reference>
<dbReference type="SMART" id="SM00320">
    <property type="entry name" value="WD40"/>
    <property type="match status" value="4"/>
</dbReference>
<dbReference type="GO" id="GO:0072686">
    <property type="term" value="C:mitotic spindle"/>
    <property type="evidence" value="ECO:0007669"/>
    <property type="project" value="TreeGrafter"/>
</dbReference>
<dbReference type="InterPro" id="IPR050630">
    <property type="entry name" value="WD_repeat_EMAP"/>
</dbReference>
<accession>A0A0G4FV78</accession>
<dbReference type="EMBL" id="CDMZ01000662">
    <property type="protein sequence ID" value="CEM18956.1"/>
    <property type="molecule type" value="Genomic_DNA"/>
</dbReference>
<feature type="compositionally biased region" description="Low complexity" evidence="4">
    <location>
        <begin position="264"/>
        <end position="275"/>
    </location>
</feature>
<proteinExistence type="predicted"/>
<organism evidence="5">
    <name type="scientific">Chromera velia CCMP2878</name>
    <dbReference type="NCBI Taxonomy" id="1169474"/>
    <lineage>
        <taxon>Eukaryota</taxon>
        <taxon>Sar</taxon>
        <taxon>Alveolata</taxon>
        <taxon>Colpodellida</taxon>
        <taxon>Chromeraceae</taxon>
        <taxon>Chromera</taxon>
    </lineage>
</organism>
<dbReference type="PANTHER" id="PTHR13720:SF33">
    <property type="entry name" value="HELP DOMAIN-CONTAINING PROTEIN"/>
    <property type="match status" value="1"/>
</dbReference>
<dbReference type="InterPro" id="IPR005108">
    <property type="entry name" value="HELP"/>
</dbReference>
<dbReference type="Gene3D" id="2.130.10.10">
    <property type="entry name" value="YVTN repeat-like/Quinoprotein amine dehydrogenase"/>
    <property type="match status" value="2"/>
</dbReference>
<evidence type="ECO:0000256" key="4">
    <source>
        <dbReference type="SAM" id="MobiDB-lite"/>
    </source>
</evidence>
<keyword evidence="1 3" id="KW-0853">WD repeat</keyword>
<dbReference type="AlphaFoldDB" id="A0A0G4FV78"/>